<dbReference type="VEuPathDB" id="ToxoDB:ETH_00041520"/>
<accession>U6L1I7</accession>
<reference evidence="2" key="1">
    <citation type="submission" date="2013-10" db="EMBL/GenBank/DDBJ databases">
        <title>Genomic analysis of the causative agents of coccidiosis in chickens.</title>
        <authorList>
            <person name="Reid A.J."/>
            <person name="Blake D."/>
            <person name="Billington K."/>
            <person name="Browne H."/>
            <person name="Dunn M."/>
            <person name="Hung S."/>
            <person name="Kawahara F."/>
            <person name="Miranda-Saavedra D."/>
            <person name="Mourier T."/>
            <person name="Nagra H."/>
            <person name="Otto T.D."/>
            <person name="Rawlings N."/>
            <person name="Sanchez A."/>
            <person name="Sanders M."/>
            <person name="Subramaniam C."/>
            <person name="Tay Y."/>
            <person name="Dear P."/>
            <person name="Doerig C."/>
            <person name="Gruber A."/>
            <person name="Parkinson J."/>
            <person name="Shirley M."/>
            <person name="Wan K.L."/>
            <person name="Berriman M."/>
            <person name="Tomley F."/>
            <person name="Pain A."/>
        </authorList>
    </citation>
    <scope>NUCLEOTIDE SEQUENCE [LARGE SCALE GENOMIC DNA]</scope>
    <source>
        <strain evidence="2">Houghton</strain>
    </source>
</reference>
<dbReference type="AlphaFoldDB" id="U6L1I7"/>
<dbReference type="VEuPathDB" id="ToxoDB:ETH2_1246000"/>
<dbReference type="EMBL" id="HG676814">
    <property type="protein sequence ID" value="CDJ44277.1"/>
    <property type="molecule type" value="Genomic_DNA"/>
</dbReference>
<evidence type="ECO:0000256" key="1">
    <source>
        <dbReference type="SAM" id="MobiDB-lite"/>
    </source>
</evidence>
<gene>
    <name evidence="2" type="ORF">ETH_00041520</name>
</gene>
<name>U6L1I7_EIMTE</name>
<evidence type="ECO:0000313" key="3">
    <source>
        <dbReference type="Proteomes" id="UP000030747"/>
    </source>
</evidence>
<organism evidence="2 3">
    <name type="scientific">Eimeria tenella</name>
    <name type="common">Coccidian parasite</name>
    <dbReference type="NCBI Taxonomy" id="5802"/>
    <lineage>
        <taxon>Eukaryota</taxon>
        <taxon>Sar</taxon>
        <taxon>Alveolata</taxon>
        <taxon>Apicomplexa</taxon>
        <taxon>Conoidasida</taxon>
        <taxon>Coccidia</taxon>
        <taxon>Eucoccidiorida</taxon>
        <taxon>Eimeriorina</taxon>
        <taxon>Eimeriidae</taxon>
        <taxon>Eimeria</taxon>
    </lineage>
</organism>
<reference evidence="2" key="2">
    <citation type="submission" date="2013-10" db="EMBL/GenBank/DDBJ databases">
        <authorList>
            <person name="Aslett M."/>
        </authorList>
    </citation>
    <scope>NUCLEOTIDE SEQUENCE [LARGE SCALE GENOMIC DNA]</scope>
    <source>
        <strain evidence="2">Houghton</strain>
    </source>
</reference>
<proteinExistence type="predicted"/>
<protein>
    <submittedName>
        <fullName evidence="2">Uncharacterized protein</fullName>
    </submittedName>
</protein>
<dbReference type="Proteomes" id="UP000030747">
    <property type="component" value="Unassembled WGS sequence"/>
</dbReference>
<feature type="region of interest" description="Disordered" evidence="1">
    <location>
        <begin position="127"/>
        <end position="150"/>
    </location>
</feature>
<keyword evidence="3" id="KW-1185">Reference proteome</keyword>
<evidence type="ECO:0000313" key="2">
    <source>
        <dbReference type="EMBL" id="CDJ44277.1"/>
    </source>
</evidence>
<sequence>MECAWRLKALLVRQQQQQQQQQRQRWHLMLPGPEADQQQQQQQQPQGGLIRASLPRCVSLAAASSAATPAAAAAAATAARELECLYFDYERSSNAFIRALLVLQPLQILSPLLLRLNFNGFLATQARGGPPWGPPLDRRPLGGPPRQGPP</sequence>
<dbReference type="RefSeq" id="XP_013235026.1">
    <property type="nucleotide sequence ID" value="XM_013379572.1"/>
</dbReference>
<dbReference type="GeneID" id="25257344"/>